<keyword evidence="3" id="KW-1185">Reference proteome</keyword>
<accession>A0AAV9V4Y1</accession>
<feature type="compositionally biased region" description="Basic and acidic residues" evidence="1">
    <location>
        <begin position="62"/>
        <end position="73"/>
    </location>
</feature>
<comment type="caution">
    <text evidence="2">The sequence shown here is derived from an EMBL/GenBank/DDBJ whole genome shotgun (WGS) entry which is preliminary data.</text>
</comment>
<feature type="region of interest" description="Disordered" evidence="1">
    <location>
        <begin position="38"/>
        <end position="97"/>
    </location>
</feature>
<feature type="region of interest" description="Disordered" evidence="1">
    <location>
        <begin position="257"/>
        <end position="282"/>
    </location>
</feature>
<protein>
    <recommendedName>
        <fullName evidence="4">F-box domain-containing protein</fullName>
    </recommendedName>
</protein>
<dbReference type="CDD" id="cd09917">
    <property type="entry name" value="F-box_SF"/>
    <property type="match status" value="1"/>
</dbReference>
<reference evidence="2 3" key="1">
    <citation type="submission" date="2019-10" db="EMBL/GenBank/DDBJ databases">
        <authorList>
            <person name="Palmer J.M."/>
        </authorList>
    </citation>
    <scope>NUCLEOTIDE SEQUENCE [LARGE SCALE GENOMIC DNA]</scope>
    <source>
        <strain evidence="2 3">TWF730</strain>
    </source>
</reference>
<feature type="compositionally biased region" description="Basic and acidic residues" evidence="1">
    <location>
        <begin position="266"/>
        <end position="277"/>
    </location>
</feature>
<proteinExistence type="predicted"/>
<dbReference type="EMBL" id="JAVHNS010000005">
    <property type="protein sequence ID" value="KAK6353802.1"/>
    <property type="molecule type" value="Genomic_DNA"/>
</dbReference>
<dbReference type="InterPro" id="IPR036047">
    <property type="entry name" value="F-box-like_dom_sf"/>
</dbReference>
<feature type="compositionally biased region" description="Polar residues" evidence="1">
    <location>
        <begin position="75"/>
        <end position="85"/>
    </location>
</feature>
<evidence type="ECO:0000313" key="3">
    <source>
        <dbReference type="Proteomes" id="UP001373714"/>
    </source>
</evidence>
<evidence type="ECO:0008006" key="4">
    <source>
        <dbReference type="Google" id="ProtNLM"/>
    </source>
</evidence>
<feature type="compositionally biased region" description="Low complexity" evidence="1">
    <location>
        <begin position="86"/>
        <end position="97"/>
    </location>
</feature>
<organism evidence="2 3">
    <name type="scientific">Orbilia blumenaviensis</name>
    <dbReference type="NCBI Taxonomy" id="1796055"/>
    <lineage>
        <taxon>Eukaryota</taxon>
        <taxon>Fungi</taxon>
        <taxon>Dikarya</taxon>
        <taxon>Ascomycota</taxon>
        <taxon>Pezizomycotina</taxon>
        <taxon>Orbiliomycetes</taxon>
        <taxon>Orbiliales</taxon>
        <taxon>Orbiliaceae</taxon>
        <taxon>Orbilia</taxon>
    </lineage>
</organism>
<dbReference type="Proteomes" id="UP001373714">
    <property type="component" value="Unassembled WGS sequence"/>
</dbReference>
<dbReference type="SUPFAM" id="SSF81383">
    <property type="entry name" value="F-box domain"/>
    <property type="match status" value="1"/>
</dbReference>
<sequence>MNRQNEMLRKKAYSTLPHLQRVAKNKRKWKLAKIQPTSISPSKCMRSQEPTAAAAVVDASDDNLRTDADDKRKLNTTADTLAGGNSTPSSSPSSSTGISSLPVEIHYIILEEHLDARDHGSLAAVCSLWRHIMMTSPIARAKRYIEHSDDRQNIYCASHPVRVPGNFKIHMALRICQSQQFFFKDGSDNMEGCRFGLKGRYAGLTIFQEDPLFIYPEQSYDDLVAEHKDSDHQHQDHTQQTCEDGIDEIELGSLVNHVEEGEEREGEVRGPEEKAAPDNEPTLNDEHRIIFSQSFLYKYQTTGLFPSLLGTGMRRFMNNITLTKFSKVSDYTTALVTRMKELAKQARETRSSELSRTANDQQIISLWERLTATDAQFLFQINNFCLLYGGETLLYLKEDKNQPCESCQNDLFLDHEINLLGLGVLPAARPYSCHPLLISDSDSDSDDERP</sequence>
<dbReference type="AlphaFoldDB" id="A0AAV9V4Y1"/>
<gene>
    <name evidence="2" type="ORF">TWF730_008228</name>
</gene>
<name>A0AAV9V4Y1_9PEZI</name>
<evidence type="ECO:0000256" key="1">
    <source>
        <dbReference type="SAM" id="MobiDB-lite"/>
    </source>
</evidence>
<evidence type="ECO:0000313" key="2">
    <source>
        <dbReference type="EMBL" id="KAK6353802.1"/>
    </source>
</evidence>